<sequence length="678" mass="77148">MGHQCATRHAQGGPNKADYLPIEDYGMIGNMHTCALVGMNGSVDFMCWPDFDSPSVFCRLLDHKKGGFFSICPPASIFCTTKQQYLPSSNILQTRYIHDDGVIDVVDFFPRPKTATVVARGNRQGAYRETFKIQEELKKWLVRRVECIRGTLELDVEIFPAFNYAQDPHKTTLLQETHTSGSTSKTATFHSPLTKLQLDVTVDRSDEDHAPPDICFRKEARGGMLGEGIVARIRIHEGQAVSFVLRNDVDKHVTENITTEVIDLQQHDTQSFWYHWISKSKYQGRWREVVQRSLMLLKMMTYEPTGAIIAAPTFSVPEDIGGVRNWDYRFSWVRDSSFTIYILLRMGYKEEADAYMNFISERFIKSRNPDGSLPIMFTIRGETDIPEEELHHLEGYRGSKPVRIGNGAADHHQFDIYGELLDATYLHNKFSAPISWDQWCAVRELLDFVLTLVDKPDMSIWEVRNNKQNFVYSKVMLWVAFDRGIRLAEKRNLPCPNRAKWLAARDQLMEEVMEKGYNKDMKAFVQSYENNTMLDASILIAPLVFFVAPNDPRFLNTMERILMPPEKGGLTSAGLVYRYDTELSEDGVGGGEGAFSMCTFWLVEAMTRASVYEPRYRARAVNIFENALSFANHLHMFSEEIARSGEQLGNTPQAFSHLALISAAFNLDRAMGGKGVGS</sequence>
<evidence type="ECO:0000313" key="4">
    <source>
        <dbReference type="Proteomes" id="UP000770015"/>
    </source>
</evidence>
<dbReference type="OrthoDB" id="406733at2759"/>
<dbReference type="Gene3D" id="1.50.10.10">
    <property type="match status" value="1"/>
</dbReference>
<protein>
    <submittedName>
        <fullName evidence="3">Glycosyl hydrolase</fullName>
    </submittedName>
</protein>
<comment type="caution">
    <text evidence="3">The sequence shown here is derived from an EMBL/GenBank/DDBJ whole genome shotgun (WGS) entry which is preliminary data.</text>
</comment>
<dbReference type="InterPro" id="IPR045582">
    <property type="entry name" value="Trehalase-like_N"/>
</dbReference>
<dbReference type="SUPFAM" id="SSF48208">
    <property type="entry name" value="Six-hairpin glycosidases"/>
    <property type="match status" value="1"/>
</dbReference>
<evidence type="ECO:0000259" key="1">
    <source>
        <dbReference type="Pfam" id="PF00723"/>
    </source>
</evidence>
<feature type="domain" description="Trehalase-like N-terminal" evidence="2">
    <location>
        <begin position="20"/>
        <end position="113"/>
    </location>
</feature>
<dbReference type="EMBL" id="JAGSXJ010000015">
    <property type="protein sequence ID" value="KAH6685311.1"/>
    <property type="molecule type" value="Genomic_DNA"/>
</dbReference>
<dbReference type="Proteomes" id="UP000770015">
    <property type="component" value="Unassembled WGS sequence"/>
</dbReference>
<gene>
    <name evidence="3" type="ORF">F5X68DRAFT_262568</name>
</gene>
<name>A0A9P9AAI4_9PEZI</name>
<evidence type="ECO:0000259" key="2">
    <source>
        <dbReference type="Pfam" id="PF19291"/>
    </source>
</evidence>
<organism evidence="3 4">
    <name type="scientific">Plectosphaerella plurivora</name>
    <dbReference type="NCBI Taxonomy" id="936078"/>
    <lineage>
        <taxon>Eukaryota</taxon>
        <taxon>Fungi</taxon>
        <taxon>Dikarya</taxon>
        <taxon>Ascomycota</taxon>
        <taxon>Pezizomycotina</taxon>
        <taxon>Sordariomycetes</taxon>
        <taxon>Hypocreomycetidae</taxon>
        <taxon>Glomerellales</taxon>
        <taxon>Plectosphaerellaceae</taxon>
        <taxon>Plectosphaerella</taxon>
    </lineage>
</organism>
<dbReference type="Pfam" id="PF00723">
    <property type="entry name" value="Glyco_hydro_15"/>
    <property type="match status" value="1"/>
</dbReference>
<dbReference type="GO" id="GO:0005975">
    <property type="term" value="P:carbohydrate metabolic process"/>
    <property type="evidence" value="ECO:0007669"/>
    <property type="project" value="InterPro"/>
</dbReference>
<dbReference type="InterPro" id="IPR008928">
    <property type="entry name" value="6-hairpin_glycosidase_sf"/>
</dbReference>
<proteinExistence type="predicted"/>
<keyword evidence="4" id="KW-1185">Reference proteome</keyword>
<dbReference type="PANTHER" id="PTHR31616">
    <property type="entry name" value="TREHALASE"/>
    <property type="match status" value="1"/>
</dbReference>
<keyword evidence="3" id="KW-0378">Hydrolase</keyword>
<accession>A0A9P9AAI4</accession>
<evidence type="ECO:0000313" key="3">
    <source>
        <dbReference type="EMBL" id="KAH6685311.1"/>
    </source>
</evidence>
<dbReference type="Pfam" id="PF19291">
    <property type="entry name" value="TREH_N"/>
    <property type="match status" value="1"/>
</dbReference>
<reference evidence="3" key="1">
    <citation type="journal article" date="2021" name="Nat. Commun.">
        <title>Genetic determinants of endophytism in the Arabidopsis root mycobiome.</title>
        <authorList>
            <person name="Mesny F."/>
            <person name="Miyauchi S."/>
            <person name="Thiergart T."/>
            <person name="Pickel B."/>
            <person name="Atanasova L."/>
            <person name="Karlsson M."/>
            <person name="Huettel B."/>
            <person name="Barry K.W."/>
            <person name="Haridas S."/>
            <person name="Chen C."/>
            <person name="Bauer D."/>
            <person name="Andreopoulos W."/>
            <person name="Pangilinan J."/>
            <person name="LaButti K."/>
            <person name="Riley R."/>
            <person name="Lipzen A."/>
            <person name="Clum A."/>
            <person name="Drula E."/>
            <person name="Henrissat B."/>
            <person name="Kohler A."/>
            <person name="Grigoriev I.V."/>
            <person name="Martin F.M."/>
            <person name="Hacquard S."/>
        </authorList>
    </citation>
    <scope>NUCLEOTIDE SEQUENCE</scope>
    <source>
        <strain evidence="3">MPI-SDFR-AT-0117</strain>
    </source>
</reference>
<dbReference type="InterPro" id="IPR011613">
    <property type="entry name" value="GH15-like"/>
</dbReference>
<dbReference type="GO" id="GO:0004553">
    <property type="term" value="F:hydrolase activity, hydrolyzing O-glycosyl compounds"/>
    <property type="evidence" value="ECO:0007669"/>
    <property type="project" value="TreeGrafter"/>
</dbReference>
<feature type="domain" description="GH15-like" evidence="1">
    <location>
        <begin position="287"/>
        <end position="664"/>
    </location>
</feature>
<dbReference type="InterPro" id="IPR012341">
    <property type="entry name" value="6hp_glycosidase-like_sf"/>
</dbReference>
<dbReference type="PANTHER" id="PTHR31616:SF0">
    <property type="entry name" value="GLUCAN 1,4-ALPHA-GLUCOSIDASE"/>
    <property type="match status" value="1"/>
</dbReference>
<dbReference type="AlphaFoldDB" id="A0A9P9AAI4"/>